<keyword evidence="3" id="KW-1185">Reference proteome</keyword>
<sequence length="80" mass="9311">MPEEGVKNRNWPVLPAYCFSFDNVKIYAVVVNPEVKIYLCLYGYMEFTQRVLVALPQHSTPHTPRVSTFFAQLFLIIQKC</sequence>
<dbReference type="EMBL" id="JYDH01000213">
    <property type="protein sequence ID" value="KRY28233.1"/>
    <property type="molecule type" value="Genomic_DNA"/>
</dbReference>
<dbReference type="InParanoid" id="A0A0V1AUG2"/>
<dbReference type="Proteomes" id="UP000054776">
    <property type="component" value="Unassembled WGS sequence"/>
</dbReference>
<dbReference type="EMBL" id="JYDH01000213">
    <property type="protein sequence ID" value="KRY28217.1"/>
    <property type="molecule type" value="Genomic_DNA"/>
</dbReference>
<name>A0A0V1AUG2_TRISP</name>
<reference evidence="2 3" key="1">
    <citation type="submission" date="2015-01" db="EMBL/GenBank/DDBJ databases">
        <title>Evolution of Trichinella species and genotypes.</title>
        <authorList>
            <person name="Korhonen P.K."/>
            <person name="Edoardo P."/>
            <person name="Giuseppe L.R."/>
            <person name="Gasser R.B."/>
        </authorList>
    </citation>
    <scope>NUCLEOTIDE SEQUENCE [LARGE SCALE GENOMIC DNA]</scope>
    <source>
        <strain evidence="2">ISS3</strain>
    </source>
</reference>
<organism evidence="2 3">
    <name type="scientific">Trichinella spiralis</name>
    <name type="common">Trichina worm</name>
    <dbReference type="NCBI Taxonomy" id="6334"/>
    <lineage>
        <taxon>Eukaryota</taxon>
        <taxon>Metazoa</taxon>
        <taxon>Ecdysozoa</taxon>
        <taxon>Nematoda</taxon>
        <taxon>Enoplea</taxon>
        <taxon>Dorylaimia</taxon>
        <taxon>Trichinellida</taxon>
        <taxon>Trichinellidae</taxon>
        <taxon>Trichinella</taxon>
    </lineage>
</organism>
<evidence type="ECO:0000313" key="2">
    <source>
        <dbReference type="EMBL" id="KRY28233.1"/>
    </source>
</evidence>
<protein>
    <submittedName>
        <fullName evidence="2">Uncharacterized protein</fullName>
    </submittedName>
</protein>
<dbReference type="AlphaFoldDB" id="A0A0V1AUG2"/>
<evidence type="ECO:0000313" key="3">
    <source>
        <dbReference type="Proteomes" id="UP000054776"/>
    </source>
</evidence>
<evidence type="ECO:0000313" key="1">
    <source>
        <dbReference type="EMBL" id="KRY28217.1"/>
    </source>
</evidence>
<accession>A0A0V1AUG2</accession>
<proteinExistence type="predicted"/>
<gene>
    <name evidence="1" type="ORF">T01_12972</name>
    <name evidence="2" type="ORF">T01_6545</name>
</gene>
<comment type="caution">
    <text evidence="2">The sequence shown here is derived from an EMBL/GenBank/DDBJ whole genome shotgun (WGS) entry which is preliminary data.</text>
</comment>